<reference evidence="4" key="1">
    <citation type="submission" date="2020-10" db="EMBL/GenBank/DDBJ databases">
        <authorList>
            <person name="Gilroy R."/>
        </authorList>
    </citation>
    <scope>NUCLEOTIDE SEQUENCE</scope>
    <source>
        <strain evidence="4">ChiHjej12B11-29160</strain>
    </source>
</reference>
<dbReference type="Gene3D" id="3.60.21.10">
    <property type="match status" value="1"/>
</dbReference>
<gene>
    <name evidence="4" type="ORF">IAD17_03550</name>
</gene>
<organism evidence="4 5">
    <name type="scientific">Candidatus Coprovicinus avistercoris</name>
    <dbReference type="NCBI Taxonomy" id="2840754"/>
    <lineage>
        <taxon>Bacteria</taxon>
        <taxon>Bacillati</taxon>
        <taxon>Actinomycetota</taxon>
        <taxon>Coriobacteriia</taxon>
        <taxon>Coriobacteriales</taxon>
        <taxon>Coriobacteriaceae</taxon>
        <taxon>Coriobacteriaceae incertae sedis</taxon>
        <taxon>Candidatus Coprovicinus</taxon>
    </lineage>
</organism>
<dbReference type="PANTHER" id="PTHR11124">
    <property type="entry name" value="VACUOLAR SORTING PROTEIN VPS29"/>
    <property type="match status" value="1"/>
</dbReference>
<comment type="cofactor">
    <cofactor evidence="2">
        <name>a divalent metal cation</name>
        <dbReference type="ChEBI" id="CHEBI:60240"/>
    </cofactor>
</comment>
<dbReference type="EMBL" id="DVMQ01000012">
    <property type="protein sequence ID" value="HIU23979.1"/>
    <property type="molecule type" value="Genomic_DNA"/>
</dbReference>
<name>A0A9D1L3V0_9ACTN</name>
<protein>
    <recommendedName>
        <fullName evidence="2">Phosphoesterase</fullName>
        <ecNumber evidence="2">3.1.4.-</ecNumber>
    </recommendedName>
</protein>
<evidence type="ECO:0000259" key="3">
    <source>
        <dbReference type="Pfam" id="PF12850"/>
    </source>
</evidence>
<dbReference type="AlphaFoldDB" id="A0A9D1L3V0"/>
<dbReference type="GO" id="GO:0046872">
    <property type="term" value="F:metal ion binding"/>
    <property type="evidence" value="ECO:0007669"/>
    <property type="project" value="UniProtKB-KW"/>
</dbReference>
<dbReference type="InterPro" id="IPR024654">
    <property type="entry name" value="Calcineurin-like_PHP_lpxH"/>
</dbReference>
<dbReference type="SUPFAM" id="SSF56300">
    <property type="entry name" value="Metallo-dependent phosphatases"/>
    <property type="match status" value="1"/>
</dbReference>
<dbReference type="Proteomes" id="UP000824078">
    <property type="component" value="Unassembled WGS sequence"/>
</dbReference>
<keyword evidence="2" id="KW-0479">Metal-binding</keyword>
<accession>A0A9D1L3V0</accession>
<feature type="domain" description="Calcineurin-like phosphoesterase" evidence="3">
    <location>
        <begin position="1"/>
        <end position="133"/>
    </location>
</feature>
<reference evidence="4" key="2">
    <citation type="journal article" date="2021" name="PeerJ">
        <title>Extensive microbial diversity within the chicken gut microbiome revealed by metagenomics and culture.</title>
        <authorList>
            <person name="Gilroy R."/>
            <person name="Ravi A."/>
            <person name="Getino M."/>
            <person name="Pursley I."/>
            <person name="Horton D.L."/>
            <person name="Alikhan N.F."/>
            <person name="Baker D."/>
            <person name="Gharbi K."/>
            <person name="Hall N."/>
            <person name="Watson M."/>
            <person name="Adriaenssens E.M."/>
            <person name="Foster-Nyarko E."/>
            <person name="Jarju S."/>
            <person name="Secka A."/>
            <person name="Antonio M."/>
            <person name="Oren A."/>
            <person name="Chaudhuri R.R."/>
            <person name="La Ragione R."/>
            <person name="Hildebrand F."/>
            <person name="Pallen M.J."/>
        </authorList>
    </citation>
    <scope>NUCLEOTIDE SEQUENCE</scope>
    <source>
        <strain evidence="4">ChiHjej12B11-29160</strain>
    </source>
</reference>
<evidence type="ECO:0000256" key="1">
    <source>
        <dbReference type="ARBA" id="ARBA00008950"/>
    </source>
</evidence>
<dbReference type="InterPro" id="IPR029052">
    <property type="entry name" value="Metallo-depent_PP-like"/>
</dbReference>
<proteinExistence type="inferred from homology"/>
<comment type="similarity">
    <text evidence="1 2">Belongs to the metallophosphoesterase superfamily. YfcE family.</text>
</comment>
<dbReference type="InterPro" id="IPR000979">
    <property type="entry name" value="Phosphodiesterase_MJ0936/Vps29"/>
</dbReference>
<dbReference type="NCBIfam" id="TIGR00040">
    <property type="entry name" value="yfcE"/>
    <property type="match status" value="1"/>
</dbReference>
<evidence type="ECO:0000313" key="4">
    <source>
        <dbReference type="EMBL" id="HIU23979.1"/>
    </source>
</evidence>
<dbReference type="GO" id="GO:0016787">
    <property type="term" value="F:hydrolase activity"/>
    <property type="evidence" value="ECO:0007669"/>
    <property type="project" value="UniProtKB-UniRule"/>
</dbReference>
<comment type="caution">
    <text evidence="4">The sequence shown here is derived from an EMBL/GenBank/DDBJ whole genome shotgun (WGS) entry which is preliminary data.</text>
</comment>
<sequence length="155" mass="17092">MVVGVVSDTHGYLDDKLLEALEGSDIIVHAGDICSRTDYERLCKLAPVYACLGNNDYSYAYGPEVRAFTTAHIGGLRWMICHYRERIDPRVCDVAICGHTHRPFIKEEKRCLIMNPGSPTFPRTILGPTCGRIVVSDGSVVDAEIIQLDPPGADK</sequence>
<dbReference type="EC" id="3.1.4.-" evidence="2"/>
<evidence type="ECO:0000313" key="5">
    <source>
        <dbReference type="Proteomes" id="UP000824078"/>
    </source>
</evidence>
<evidence type="ECO:0000256" key="2">
    <source>
        <dbReference type="RuleBase" id="RU362039"/>
    </source>
</evidence>
<dbReference type="Pfam" id="PF12850">
    <property type="entry name" value="Metallophos_2"/>
    <property type="match status" value="1"/>
</dbReference>